<comment type="caution">
    <text evidence="2">The sequence shown here is derived from an EMBL/GenBank/DDBJ whole genome shotgun (WGS) entry which is preliminary data.</text>
</comment>
<evidence type="ECO:0008006" key="4">
    <source>
        <dbReference type="Google" id="ProtNLM"/>
    </source>
</evidence>
<accession>A0ABD5QG67</accession>
<dbReference type="Proteomes" id="UP001595925">
    <property type="component" value="Unassembled WGS sequence"/>
</dbReference>
<organism evidence="2 3">
    <name type="scientific">Saliphagus infecundisoli</name>
    <dbReference type="NCBI Taxonomy" id="1849069"/>
    <lineage>
        <taxon>Archaea</taxon>
        <taxon>Methanobacteriati</taxon>
        <taxon>Methanobacteriota</taxon>
        <taxon>Stenosarchaea group</taxon>
        <taxon>Halobacteria</taxon>
        <taxon>Halobacteriales</taxon>
        <taxon>Natrialbaceae</taxon>
        <taxon>Saliphagus</taxon>
    </lineage>
</organism>
<sequence>MVIEFDGTTEPAGLEMYDPIEQRRLHIRTPEPATPRPIPETEFCFPVDTACAIETESVVFDQKYSVDVHDGDGRWEKGLKAGETIHLGADEQFVGLGGPIKVYCRVAGDARLEAGINSIRLEFSEPTDVEIGARSLHENPHGTITTPDDPESMMSAVSAFSSALKTTSPERSWPTLRGHPPLIERGPELDVPDPIEPIETPVTIEVPATHRNVYTVAPLAFYLGADVRPGGDPAIVTDRDRYELGVGISLEDDVARTLKHVFLLDCLVRMNGLFQYDLYERSALDGRLPFSLSETYRASLTERLDRYLDVPVDLLEPYVPRWSLTAHVPSIPEGIEVLPFVVNELGIVREPSGQRVESVADRPAGEAQLLRSAGTARAPVFTPGEDDGLDLVEPDVTGESIEHAWFGSQVPRGASKGTIEAFRSQLERGERNRSIEILLVCNDARMIEEHDVLDDTYGARETLPFDVHSEFGVTTDELADLLTDGGYDFLHYIGHATPNGLRCSDGELDVRTLPSIDLGVFFLNACRSYEQGYAMAERGAFGGVATLADVANEGAVEMGETIARLLNLGFPLRAALELARETTVLGNRYLIVGDGSTDIAQTDGGAPTVVKIEEQGDVYDVVLRTYPTKELPVGTVSSPNIESNIEKRLTPCDMELGTIEHPRLSEYLLWIDVPILHGNELIWNENLTSIDFL</sequence>
<reference evidence="2 3" key="1">
    <citation type="journal article" date="2019" name="Int. J. Syst. Evol. Microbiol.">
        <title>The Global Catalogue of Microorganisms (GCM) 10K type strain sequencing project: providing services to taxonomists for standard genome sequencing and annotation.</title>
        <authorList>
            <consortium name="The Broad Institute Genomics Platform"/>
            <consortium name="The Broad Institute Genome Sequencing Center for Infectious Disease"/>
            <person name="Wu L."/>
            <person name="Ma J."/>
        </authorList>
    </citation>
    <scope>NUCLEOTIDE SEQUENCE [LARGE SCALE GENOMIC DNA]</scope>
    <source>
        <strain evidence="2 3">CGMCC 1.15824</strain>
    </source>
</reference>
<gene>
    <name evidence="2" type="ORF">ACFPFO_12460</name>
</gene>
<dbReference type="EMBL" id="JBHSJG010000036">
    <property type="protein sequence ID" value="MFC4988560.1"/>
    <property type="molecule type" value="Genomic_DNA"/>
</dbReference>
<feature type="region of interest" description="Disordered" evidence="1">
    <location>
        <begin position="168"/>
        <end position="192"/>
    </location>
</feature>
<proteinExistence type="predicted"/>
<evidence type="ECO:0000313" key="2">
    <source>
        <dbReference type="EMBL" id="MFC4988560.1"/>
    </source>
</evidence>
<evidence type="ECO:0000256" key="1">
    <source>
        <dbReference type="SAM" id="MobiDB-lite"/>
    </source>
</evidence>
<name>A0ABD5QG67_9EURY</name>
<keyword evidence="3" id="KW-1185">Reference proteome</keyword>
<dbReference type="AlphaFoldDB" id="A0ABD5QG67"/>
<protein>
    <recommendedName>
        <fullName evidence="4">CHAT domain-containing protein</fullName>
    </recommendedName>
</protein>
<dbReference type="RefSeq" id="WP_224827319.1">
    <property type="nucleotide sequence ID" value="NZ_JAIVEF010000001.1"/>
</dbReference>
<evidence type="ECO:0000313" key="3">
    <source>
        <dbReference type="Proteomes" id="UP001595925"/>
    </source>
</evidence>